<sequence>MYISINKISAMVVLVLITTKCIISAEHVGSNENEPIYITQTLVPADEPVYITQSFEPVGLTKGYPILERIVADHDQNGKPFKQCLMCRCCPDGDRHSRECVNTNCCYGFECRSGICTFKPLACNCINCSM</sequence>
<dbReference type="OrthoDB" id="10376484at2759"/>
<dbReference type="EMBL" id="KZ305021">
    <property type="protein sequence ID" value="PIA58889.1"/>
    <property type="molecule type" value="Genomic_DNA"/>
</dbReference>
<name>A0A2G5ET23_AQUCA</name>
<evidence type="ECO:0000313" key="4">
    <source>
        <dbReference type="Proteomes" id="UP000230069"/>
    </source>
</evidence>
<accession>A0A2G5ET23</accession>
<gene>
    <name evidence="3" type="ORF">AQUCO_00400028v1</name>
</gene>
<dbReference type="InParanoid" id="A0A2G5ET23"/>
<dbReference type="Pfam" id="PF25268">
    <property type="entry name" value="DUF7866"/>
    <property type="match status" value="1"/>
</dbReference>
<dbReference type="AlphaFoldDB" id="A0A2G5ET23"/>
<feature type="signal peptide" evidence="1">
    <location>
        <begin position="1"/>
        <end position="25"/>
    </location>
</feature>
<keyword evidence="4" id="KW-1185">Reference proteome</keyword>
<evidence type="ECO:0000259" key="2">
    <source>
        <dbReference type="Pfam" id="PF25268"/>
    </source>
</evidence>
<dbReference type="PANTHER" id="PTHR33786:SF2">
    <property type="entry name" value="UBIQUITIN CARBOXYL-TERMINAL HYDROLASE"/>
    <property type="match status" value="1"/>
</dbReference>
<evidence type="ECO:0000313" key="3">
    <source>
        <dbReference type="EMBL" id="PIA58889.1"/>
    </source>
</evidence>
<feature type="domain" description="DUF7866" evidence="2">
    <location>
        <begin position="80"/>
        <end position="129"/>
    </location>
</feature>
<organism evidence="3 4">
    <name type="scientific">Aquilegia coerulea</name>
    <name type="common">Rocky mountain columbine</name>
    <dbReference type="NCBI Taxonomy" id="218851"/>
    <lineage>
        <taxon>Eukaryota</taxon>
        <taxon>Viridiplantae</taxon>
        <taxon>Streptophyta</taxon>
        <taxon>Embryophyta</taxon>
        <taxon>Tracheophyta</taxon>
        <taxon>Spermatophyta</taxon>
        <taxon>Magnoliopsida</taxon>
        <taxon>Ranunculales</taxon>
        <taxon>Ranunculaceae</taxon>
        <taxon>Thalictroideae</taxon>
        <taxon>Aquilegia</taxon>
    </lineage>
</organism>
<dbReference type="Proteomes" id="UP000230069">
    <property type="component" value="Unassembled WGS sequence"/>
</dbReference>
<evidence type="ECO:0000256" key="1">
    <source>
        <dbReference type="SAM" id="SignalP"/>
    </source>
</evidence>
<feature type="chain" id="PRO_5013888876" description="DUF7866 domain-containing protein" evidence="1">
    <location>
        <begin position="26"/>
        <end position="130"/>
    </location>
</feature>
<reference evidence="3 4" key="1">
    <citation type="submission" date="2017-09" db="EMBL/GenBank/DDBJ databases">
        <title>WGS assembly of Aquilegia coerulea Goldsmith.</title>
        <authorList>
            <person name="Hodges S."/>
            <person name="Kramer E."/>
            <person name="Nordborg M."/>
            <person name="Tomkins J."/>
            <person name="Borevitz J."/>
            <person name="Derieg N."/>
            <person name="Yan J."/>
            <person name="Mihaltcheva S."/>
            <person name="Hayes R.D."/>
            <person name="Rokhsar D."/>
        </authorList>
    </citation>
    <scope>NUCLEOTIDE SEQUENCE [LARGE SCALE GENOMIC DNA]</scope>
    <source>
        <strain evidence="4">cv. Goldsmith</strain>
    </source>
</reference>
<dbReference type="PANTHER" id="PTHR33786">
    <property type="entry name" value="UBIQUITIN CARBOXYL-TERMINAL HYDROLASE"/>
    <property type="match status" value="1"/>
</dbReference>
<keyword evidence="1" id="KW-0732">Signal</keyword>
<dbReference type="InterPro" id="IPR057188">
    <property type="entry name" value="DUF7866"/>
</dbReference>
<proteinExistence type="predicted"/>
<protein>
    <recommendedName>
        <fullName evidence="2">DUF7866 domain-containing protein</fullName>
    </recommendedName>
</protein>